<dbReference type="GO" id="GO:0006826">
    <property type="term" value="P:iron ion transport"/>
    <property type="evidence" value="ECO:0007669"/>
    <property type="project" value="UniProtKB-KW"/>
</dbReference>
<keyword evidence="7" id="KW-0408">Iron</keyword>
<dbReference type="GO" id="GO:0005524">
    <property type="term" value="F:ATP binding"/>
    <property type="evidence" value="ECO:0007669"/>
    <property type="project" value="UniProtKB-KW"/>
</dbReference>
<dbReference type="STRING" id="111105.HR09_02450"/>
<keyword evidence="8" id="KW-0406">Ion transport</keyword>
<dbReference type="InterPro" id="IPR051535">
    <property type="entry name" value="Siderophore_ABC-ATPase"/>
</dbReference>
<keyword evidence="6" id="KW-0067">ATP-binding</keyword>
<dbReference type="GO" id="GO:0005886">
    <property type="term" value="C:plasma membrane"/>
    <property type="evidence" value="ECO:0007669"/>
    <property type="project" value="UniProtKB-SubCell"/>
</dbReference>
<dbReference type="SUPFAM" id="SSF52540">
    <property type="entry name" value="P-loop containing nucleoside triphosphate hydrolases"/>
    <property type="match status" value="1"/>
</dbReference>
<dbReference type="CDD" id="cd03214">
    <property type="entry name" value="ABC_Iron-Siderophores_B12_Hemin"/>
    <property type="match status" value="1"/>
</dbReference>
<dbReference type="OrthoDB" id="9787851at2"/>
<dbReference type="Gene3D" id="3.40.50.300">
    <property type="entry name" value="P-loop containing nucleotide triphosphate hydrolases"/>
    <property type="match status" value="1"/>
</dbReference>
<dbReference type="SMART" id="SM00382">
    <property type="entry name" value="AAA"/>
    <property type="match status" value="1"/>
</dbReference>
<keyword evidence="9" id="KW-0472">Membrane</keyword>
<dbReference type="GO" id="GO:0016887">
    <property type="term" value="F:ATP hydrolysis activity"/>
    <property type="evidence" value="ECO:0007669"/>
    <property type="project" value="InterPro"/>
</dbReference>
<dbReference type="PROSITE" id="PS50893">
    <property type="entry name" value="ABC_TRANSPORTER_2"/>
    <property type="match status" value="1"/>
</dbReference>
<evidence type="ECO:0000256" key="2">
    <source>
        <dbReference type="ARBA" id="ARBA00022448"/>
    </source>
</evidence>
<evidence type="ECO:0000256" key="1">
    <source>
        <dbReference type="ARBA" id="ARBA00004202"/>
    </source>
</evidence>
<dbReference type="InterPro" id="IPR003439">
    <property type="entry name" value="ABC_transporter-like_ATP-bd"/>
</dbReference>
<comment type="subcellular location">
    <subcellularLocation>
        <location evidence="1">Cell membrane</location>
        <topology evidence="1">Peripheral membrane protein</topology>
    </subcellularLocation>
</comment>
<evidence type="ECO:0000256" key="9">
    <source>
        <dbReference type="ARBA" id="ARBA00023136"/>
    </source>
</evidence>
<dbReference type="PANTHER" id="PTHR42771">
    <property type="entry name" value="IRON(3+)-HYDROXAMATE IMPORT ATP-BINDING PROTEIN FHUC"/>
    <property type="match status" value="1"/>
</dbReference>
<keyword evidence="2" id="KW-0813">Transport</keyword>
<organism evidence="11 12">
    <name type="scientific">Porphyromonas gulae</name>
    <dbReference type="NCBI Taxonomy" id="111105"/>
    <lineage>
        <taxon>Bacteria</taxon>
        <taxon>Pseudomonadati</taxon>
        <taxon>Bacteroidota</taxon>
        <taxon>Bacteroidia</taxon>
        <taxon>Bacteroidales</taxon>
        <taxon>Porphyromonadaceae</taxon>
        <taxon>Porphyromonas</taxon>
    </lineage>
</organism>
<evidence type="ECO:0000256" key="6">
    <source>
        <dbReference type="ARBA" id="ARBA00022840"/>
    </source>
</evidence>
<evidence type="ECO:0000256" key="4">
    <source>
        <dbReference type="ARBA" id="ARBA00022496"/>
    </source>
</evidence>
<protein>
    <submittedName>
        <fullName evidence="11">Iron ABC transporter</fullName>
    </submittedName>
</protein>
<dbReference type="Pfam" id="PF00005">
    <property type="entry name" value="ABC_tran"/>
    <property type="match status" value="1"/>
</dbReference>
<keyword evidence="5" id="KW-0547">Nucleotide-binding</keyword>
<evidence type="ECO:0000313" key="11">
    <source>
        <dbReference type="EMBL" id="KGN84434.1"/>
    </source>
</evidence>
<dbReference type="InterPro" id="IPR003593">
    <property type="entry name" value="AAA+_ATPase"/>
</dbReference>
<accession>A0A0A2F7Q1</accession>
<proteinExistence type="predicted"/>
<evidence type="ECO:0000256" key="3">
    <source>
        <dbReference type="ARBA" id="ARBA00022475"/>
    </source>
</evidence>
<dbReference type="Proteomes" id="UP000030130">
    <property type="component" value="Unassembled WGS sequence"/>
</dbReference>
<dbReference type="eggNOG" id="COG1120">
    <property type="taxonomic scope" value="Bacteria"/>
</dbReference>
<reference evidence="11 12" key="1">
    <citation type="submission" date="2014-08" db="EMBL/GenBank/DDBJ databases">
        <title>Porphyromonas gulae strain:COT-052_OH1451 Genome sequencing.</title>
        <authorList>
            <person name="Wallis C."/>
            <person name="Deusch O."/>
            <person name="O'Flynn C."/>
            <person name="Davis I."/>
            <person name="Jospin G."/>
            <person name="Darling A.E."/>
            <person name="Coil D.A."/>
            <person name="Alexiev A."/>
            <person name="Horsfall A."/>
            <person name="Kirkwood N."/>
            <person name="Harris S."/>
            <person name="Eisen J.A."/>
        </authorList>
    </citation>
    <scope>NUCLEOTIDE SEQUENCE [LARGE SCALE GENOMIC DNA]</scope>
    <source>
        <strain evidence="12">COT-052 OH1451</strain>
    </source>
</reference>
<keyword evidence="4" id="KW-0410">Iron transport</keyword>
<comment type="caution">
    <text evidence="11">The sequence shown here is derived from an EMBL/GenBank/DDBJ whole genome shotgun (WGS) entry which is preliminary data.</text>
</comment>
<name>A0A0A2F7Q1_9PORP</name>
<evidence type="ECO:0000259" key="10">
    <source>
        <dbReference type="PROSITE" id="PS50893"/>
    </source>
</evidence>
<sequence length="333" mass="36726">MIHTDNVTLTGLSTGYRGKKTERIVSKRIDLSMLSGELVMLMGPNGCGKSTLMHTIAGLLPPIAGKITIAGRDIHGLRMREKAKMLSLVLTDKIAATNLTVRDIVVIGRYPYVNYRGSLTSKDKEIVNESLVACRLTGFESRQYGELSDGEKQRVMIARALAQQTPVMLLDEPTAHLDLPSRLEVIIMLRELARKTNKSILVSTHEMDLALQWADTVWLMNSQGKICRGAPEDLVLNHCFEKVFGNDTLSFNIDSGAFSVKHKTATPVSVKGQGAAYKWTLSALHRNGYVESANASGHKITVEEGCWILQEGDSSKSFDSIGSLLQRLHTHHE</sequence>
<evidence type="ECO:0000256" key="5">
    <source>
        <dbReference type="ARBA" id="ARBA00022741"/>
    </source>
</evidence>
<feature type="domain" description="ABC transporter" evidence="10">
    <location>
        <begin position="2"/>
        <end position="247"/>
    </location>
</feature>
<keyword evidence="3" id="KW-1003">Cell membrane</keyword>
<evidence type="ECO:0000256" key="8">
    <source>
        <dbReference type="ARBA" id="ARBA00023065"/>
    </source>
</evidence>
<evidence type="ECO:0000313" key="12">
    <source>
        <dbReference type="Proteomes" id="UP000030130"/>
    </source>
</evidence>
<dbReference type="FunFam" id="3.40.50.300:FF:000134">
    <property type="entry name" value="Iron-enterobactin ABC transporter ATP-binding protein"/>
    <property type="match status" value="1"/>
</dbReference>
<dbReference type="RefSeq" id="WP_039421830.1">
    <property type="nucleotide sequence ID" value="NZ_JRAI01000071.1"/>
</dbReference>
<dbReference type="AlphaFoldDB" id="A0A0A2F7Q1"/>
<dbReference type="PANTHER" id="PTHR42771:SF4">
    <property type="entry name" value="IRON(3+)-HYDROXAMATE IMPORT ATP-BINDING PROTEIN FHUC"/>
    <property type="match status" value="1"/>
</dbReference>
<evidence type="ECO:0000256" key="7">
    <source>
        <dbReference type="ARBA" id="ARBA00023004"/>
    </source>
</evidence>
<dbReference type="EMBL" id="JRAI01000071">
    <property type="protein sequence ID" value="KGN84434.1"/>
    <property type="molecule type" value="Genomic_DNA"/>
</dbReference>
<gene>
    <name evidence="11" type="ORF">HR08_08855</name>
</gene>
<dbReference type="InterPro" id="IPR027417">
    <property type="entry name" value="P-loop_NTPase"/>
</dbReference>